<reference evidence="2" key="1">
    <citation type="submission" date="2017-03" db="EMBL/GenBank/DDBJ databases">
        <title>Phytopthora megakarya and P. palmivora, two closely related causual agents of cacao black pod achieved similar genome size and gene model numbers by different mechanisms.</title>
        <authorList>
            <person name="Ali S."/>
            <person name="Shao J."/>
            <person name="Larry D.J."/>
            <person name="Kronmiller B."/>
            <person name="Shen D."/>
            <person name="Strem M.D."/>
            <person name="Melnick R.L."/>
            <person name="Guiltinan M.J."/>
            <person name="Tyler B.M."/>
            <person name="Meinhardt L.W."/>
            <person name="Bailey B.A."/>
        </authorList>
    </citation>
    <scope>NUCLEOTIDE SEQUENCE [LARGE SCALE GENOMIC DNA]</scope>
    <source>
        <strain evidence="2">zdho120</strain>
    </source>
</reference>
<evidence type="ECO:0000313" key="1">
    <source>
        <dbReference type="EMBL" id="OWZ10092.1"/>
    </source>
</evidence>
<keyword evidence="2" id="KW-1185">Reference proteome</keyword>
<protein>
    <submittedName>
        <fullName evidence="1">Uncharacterized protein</fullName>
    </submittedName>
</protein>
<dbReference type="AlphaFoldDB" id="A0A225VXL6"/>
<name>A0A225VXL6_9STRA</name>
<gene>
    <name evidence="1" type="ORF">PHMEG_00017114</name>
</gene>
<proteinExistence type="predicted"/>
<dbReference type="Proteomes" id="UP000198211">
    <property type="component" value="Unassembled WGS sequence"/>
</dbReference>
<sequence length="101" mass="11522">MGVFGRRDMQNDVYGGTARTAHHLRLVHNLSTPKTDVEVTGTRKRDSEIQNLRASPLYANSLSLLNLLLGTQRIIYHNLPFKISEYNESRLLEALVVKEKM</sequence>
<evidence type="ECO:0000313" key="2">
    <source>
        <dbReference type="Proteomes" id="UP000198211"/>
    </source>
</evidence>
<comment type="caution">
    <text evidence="1">The sequence shown here is derived from an EMBL/GenBank/DDBJ whole genome shotgun (WGS) entry which is preliminary data.</text>
</comment>
<accession>A0A225VXL6</accession>
<organism evidence="1 2">
    <name type="scientific">Phytophthora megakarya</name>
    <dbReference type="NCBI Taxonomy" id="4795"/>
    <lineage>
        <taxon>Eukaryota</taxon>
        <taxon>Sar</taxon>
        <taxon>Stramenopiles</taxon>
        <taxon>Oomycota</taxon>
        <taxon>Peronosporomycetes</taxon>
        <taxon>Peronosporales</taxon>
        <taxon>Peronosporaceae</taxon>
        <taxon>Phytophthora</taxon>
    </lineage>
</organism>
<dbReference type="EMBL" id="NBNE01002564">
    <property type="protein sequence ID" value="OWZ10092.1"/>
    <property type="molecule type" value="Genomic_DNA"/>
</dbReference>